<organism evidence="1 2">
    <name type="scientific">Prorocentrum cordatum</name>
    <dbReference type="NCBI Taxonomy" id="2364126"/>
    <lineage>
        <taxon>Eukaryota</taxon>
        <taxon>Sar</taxon>
        <taxon>Alveolata</taxon>
        <taxon>Dinophyceae</taxon>
        <taxon>Prorocentrales</taxon>
        <taxon>Prorocentraceae</taxon>
        <taxon>Prorocentrum</taxon>
    </lineage>
</organism>
<feature type="non-terminal residue" evidence="1">
    <location>
        <position position="55"/>
    </location>
</feature>
<protein>
    <submittedName>
        <fullName evidence="1">Uncharacterized protein</fullName>
    </submittedName>
</protein>
<evidence type="ECO:0000313" key="1">
    <source>
        <dbReference type="EMBL" id="CAK0895136.1"/>
    </source>
</evidence>
<sequence>DTPDTDVLTANHFSYFATATYDGIAEAKAVGTPTYPDASQWMSSLITKENAKLQE</sequence>
<accession>A0ABN9X6T3</accession>
<name>A0ABN9X6T3_9DINO</name>
<evidence type="ECO:0000313" key="2">
    <source>
        <dbReference type="Proteomes" id="UP001189429"/>
    </source>
</evidence>
<proteinExistence type="predicted"/>
<dbReference type="EMBL" id="CAUYUJ010019994">
    <property type="protein sequence ID" value="CAK0895136.1"/>
    <property type="molecule type" value="Genomic_DNA"/>
</dbReference>
<keyword evidence="2" id="KW-1185">Reference proteome</keyword>
<dbReference type="Proteomes" id="UP001189429">
    <property type="component" value="Unassembled WGS sequence"/>
</dbReference>
<gene>
    <name evidence="1" type="ORF">PCOR1329_LOCUS73974</name>
</gene>
<reference evidence="1" key="1">
    <citation type="submission" date="2023-10" db="EMBL/GenBank/DDBJ databases">
        <authorList>
            <person name="Chen Y."/>
            <person name="Shah S."/>
            <person name="Dougan E. K."/>
            <person name="Thang M."/>
            <person name="Chan C."/>
        </authorList>
    </citation>
    <scope>NUCLEOTIDE SEQUENCE [LARGE SCALE GENOMIC DNA]</scope>
</reference>
<comment type="caution">
    <text evidence="1">The sequence shown here is derived from an EMBL/GenBank/DDBJ whole genome shotgun (WGS) entry which is preliminary data.</text>
</comment>
<feature type="non-terminal residue" evidence="1">
    <location>
        <position position="1"/>
    </location>
</feature>